<dbReference type="SUPFAM" id="SSF54427">
    <property type="entry name" value="NTF2-like"/>
    <property type="match status" value="1"/>
</dbReference>
<evidence type="ECO:0008006" key="4">
    <source>
        <dbReference type="Google" id="ProtNLM"/>
    </source>
</evidence>
<dbReference type="Proteomes" id="UP000182235">
    <property type="component" value="Unassembled WGS sequence"/>
</dbReference>
<sequence length="618" mass="69508">MEMPEPHTISLLNVPAKAPPPAPRAMAEQWVNKFLASLAQGNMPNLKKLFHNDAWLRDMVVLSWDLRTLNGADKITAYFQENLARAKFEKLHLRDFGRFEPIFRTAVPGLQWIEAMFDFETETGKGSGMLRLVQDSEDVWKAYILSFTLQLLKGYEEKSGLNRPDEGNNSITENPRGETWLEKRAREQNFKETEPTVLVIGAGQGGLMIGARLGQLGIPTLIIERNARIGDSWRKRYKTLITHDPVQLCHMPYLPFPSTWPLYTPKDKLADWLEVYAGVMELNVWTNTVIESSEYDERSKTWSVTVRSIDSTTRTVHPHHIVLATGHSGEPLVPDLPGMEQFNGEIYHSMQHTDASEHEGIKGKKVVVVGTGNSGHDIAQNFYENGADVTMLQRRGTFVISQKYGVTTLVGGMYGETGPSTDEADIFVQSVPMPVQFAFHVFVTKMLSENSDKATLEGLKRAGFKLDACRDGAGLFKKYFTRGGGYYIDIGCSQLIVDGKIKVRQSERGIKRFERDGLVLADEEGTKLNADIVVLATGYDNMKQTAKKILGDKVADELYPAWDLDEEGELNAMWRYSGHPHLWYMGGNLALCRGYSRLLALQILGEEEGLYIPPQRKK</sequence>
<name>A0A1J9P9G9_9EURO</name>
<reference evidence="2 3" key="1">
    <citation type="submission" date="2015-07" db="EMBL/GenBank/DDBJ databases">
        <title>Emmonsia species relationships and genome sequence.</title>
        <authorList>
            <consortium name="The Broad Institute Genomics Platform"/>
            <person name="Cuomo C.A."/>
            <person name="Munoz J.F."/>
            <person name="Imamovic A."/>
            <person name="Priest M.E."/>
            <person name="Young S."/>
            <person name="Clay O.K."/>
            <person name="McEwen J.G."/>
        </authorList>
    </citation>
    <scope>NUCLEOTIDE SEQUENCE [LARGE SCALE GENOMIC DNA]</scope>
    <source>
        <strain evidence="2 3">UAMH 9510</strain>
    </source>
</reference>
<accession>A0A1J9P9G9</accession>
<dbReference type="PANTHER" id="PTHR43539">
    <property type="entry name" value="FLAVIN-BINDING MONOOXYGENASE-LIKE PROTEIN (AFU_ORTHOLOGUE AFUA_4G09220)"/>
    <property type="match status" value="1"/>
</dbReference>
<proteinExistence type="predicted"/>
<dbReference type="PANTHER" id="PTHR43539:SF24">
    <property type="entry name" value="FAD_NAD(P)-BINDING DOMAIN-CONTAINING PROTEIN-RELATED"/>
    <property type="match status" value="1"/>
</dbReference>
<dbReference type="Pfam" id="PF13738">
    <property type="entry name" value="Pyr_redox_3"/>
    <property type="match status" value="1"/>
</dbReference>
<dbReference type="GO" id="GO:0050660">
    <property type="term" value="F:flavin adenine dinucleotide binding"/>
    <property type="evidence" value="ECO:0007669"/>
    <property type="project" value="TreeGrafter"/>
</dbReference>
<dbReference type="InterPro" id="IPR050982">
    <property type="entry name" value="Auxin_biosynth/cation_transpt"/>
</dbReference>
<keyword evidence="3" id="KW-1185">Reference proteome</keyword>
<keyword evidence="1" id="KW-0560">Oxidoreductase</keyword>
<evidence type="ECO:0000313" key="2">
    <source>
        <dbReference type="EMBL" id="OJD13233.1"/>
    </source>
</evidence>
<evidence type="ECO:0000256" key="1">
    <source>
        <dbReference type="ARBA" id="ARBA00023002"/>
    </source>
</evidence>
<dbReference type="GO" id="GO:0004497">
    <property type="term" value="F:monooxygenase activity"/>
    <property type="evidence" value="ECO:0007669"/>
    <property type="project" value="TreeGrafter"/>
</dbReference>
<dbReference type="InterPro" id="IPR032710">
    <property type="entry name" value="NTF2-like_dom_sf"/>
</dbReference>
<dbReference type="SUPFAM" id="SSF51905">
    <property type="entry name" value="FAD/NAD(P)-binding domain"/>
    <property type="match status" value="2"/>
</dbReference>
<evidence type="ECO:0000313" key="3">
    <source>
        <dbReference type="Proteomes" id="UP000182235"/>
    </source>
</evidence>
<gene>
    <name evidence="2" type="ORF">AJ78_06288</name>
</gene>
<comment type="caution">
    <text evidence="2">The sequence shown here is derived from an EMBL/GenBank/DDBJ whole genome shotgun (WGS) entry which is preliminary data.</text>
</comment>
<protein>
    <recommendedName>
        <fullName evidence="4">FAD/NAD(P)-binding domain-containing protein</fullName>
    </recommendedName>
</protein>
<dbReference type="AlphaFoldDB" id="A0A1J9P9G9"/>
<dbReference type="Gene3D" id="3.50.50.60">
    <property type="entry name" value="FAD/NAD(P)-binding domain"/>
    <property type="match status" value="1"/>
</dbReference>
<dbReference type="OrthoDB" id="74360at2759"/>
<organism evidence="2 3">
    <name type="scientific">Emergomyces pasteurianus Ep9510</name>
    <dbReference type="NCBI Taxonomy" id="1447872"/>
    <lineage>
        <taxon>Eukaryota</taxon>
        <taxon>Fungi</taxon>
        <taxon>Dikarya</taxon>
        <taxon>Ascomycota</taxon>
        <taxon>Pezizomycotina</taxon>
        <taxon>Eurotiomycetes</taxon>
        <taxon>Eurotiomycetidae</taxon>
        <taxon>Onygenales</taxon>
        <taxon>Ajellomycetaceae</taxon>
        <taxon>Emergomyces</taxon>
    </lineage>
</organism>
<dbReference type="STRING" id="1447872.A0A1J9P9G9"/>
<dbReference type="EMBL" id="LGRN01000321">
    <property type="protein sequence ID" value="OJD13233.1"/>
    <property type="molecule type" value="Genomic_DNA"/>
</dbReference>
<dbReference type="VEuPathDB" id="FungiDB:AJ78_06288"/>
<dbReference type="PRINTS" id="PR00411">
    <property type="entry name" value="PNDRDTASEI"/>
</dbReference>
<dbReference type="InterPro" id="IPR036188">
    <property type="entry name" value="FAD/NAD-bd_sf"/>
</dbReference>